<dbReference type="InterPro" id="IPR000524">
    <property type="entry name" value="Tscrpt_reg_HTH_GntR"/>
</dbReference>
<dbReference type="InterPro" id="IPR036390">
    <property type="entry name" value="WH_DNA-bd_sf"/>
</dbReference>
<dbReference type="SUPFAM" id="SSF48008">
    <property type="entry name" value="GntR ligand-binding domain-like"/>
    <property type="match status" value="1"/>
</dbReference>
<dbReference type="PRINTS" id="PR00035">
    <property type="entry name" value="HTHGNTR"/>
</dbReference>
<dbReference type="Pfam" id="PF07729">
    <property type="entry name" value="FCD"/>
    <property type="match status" value="1"/>
</dbReference>
<feature type="region of interest" description="Disordered" evidence="4">
    <location>
        <begin position="228"/>
        <end position="252"/>
    </location>
</feature>
<evidence type="ECO:0000313" key="7">
    <source>
        <dbReference type="Proteomes" id="UP001499843"/>
    </source>
</evidence>
<accession>A0ABP5P6G7</accession>
<dbReference type="Gene3D" id="1.10.10.10">
    <property type="entry name" value="Winged helix-like DNA-binding domain superfamily/Winged helix DNA-binding domain"/>
    <property type="match status" value="1"/>
</dbReference>
<gene>
    <name evidence="6" type="ORF">GCM10009850_028130</name>
</gene>
<evidence type="ECO:0000259" key="5">
    <source>
        <dbReference type="PROSITE" id="PS50949"/>
    </source>
</evidence>
<keyword evidence="2" id="KW-0238">DNA-binding</keyword>
<keyword evidence="3" id="KW-0804">Transcription</keyword>
<dbReference type="InterPro" id="IPR011711">
    <property type="entry name" value="GntR_C"/>
</dbReference>
<sequence>MSPARDRKGLPEGFDSSVFQARRFADEVATIIRQLILSGQFEPGERLNELNLAETLSISRSPIREALQALAAEGLVRAVPGRGMFVAAFDADTFDQLVEVRQALECKAAALAAERADDDLIEALGRLLASTKEALADPSQPYPRDLDFHQQVLDMSGNLKLVETARSVGLQFQLARARSGEAPARAKAAYEEHFRIFEAIRARDAEAAGAAMHAHLDASRQSVRQLLDGAAGDRKRAAGRGLQLGRPEGERP</sequence>
<dbReference type="Proteomes" id="UP001499843">
    <property type="component" value="Unassembled WGS sequence"/>
</dbReference>
<dbReference type="Gene3D" id="1.20.120.530">
    <property type="entry name" value="GntR ligand-binding domain-like"/>
    <property type="match status" value="1"/>
</dbReference>
<dbReference type="CDD" id="cd07377">
    <property type="entry name" value="WHTH_GntR"/>
    <property type="match status" value="1"/>
</dbReference>
<dbReference type="SMART" id="SM00895">
    <property type="entry name" value="FCD"/>
    <property type="match status" value="1"/>
</dbReference>
<evidence type="ECO:0000256" key="2">
    <source>
        <dbReference type="ARBA" id="ARBA00023125"/>
    </source>
</evidence>
<dbReference type="PROSITE" id="PS50949">
    <property type="entry name" value="HTH_GNTR"/>
    <property type="match status" value="1"/>
</dbReference>
<protein>
    <recommendedName>
        <fullName evidence="5">HTH gntR-type domain-containing protein</fullName>
    </recommendedName>
</protein>
<keyword evidence="1" id="KW-0805">Transcription regulation</keyword>
<evidence type="ECO:0000313" key="6">
    <source>
        <dbReference type="EMBL" id="GAA2207355.1"/>
    </source>
</evidence>
<reference evidence="7" key="1">
    <citation type="journal article" date="2019" name="Int. J. Syst. Evol. Microbiol.">
        <title>The Global Catalogue of Microorganisms (GCM) 10K type strain sequencing project: providing services to taxonomists for standard genome sequencing and annotation.</title>
        <authorList>
            <consortium name="The Broad Institute Genomics Platform"/>
            <consortium name="The Broad Institute Genome Sequencing Center for Infectious Disease"/>
            <person name="Wu L."/>
            <person name="Ma J."/>
        </authorList>
    </citation>
    <scope>NUCLEOTIDE SEQUENCE [LARGE SCALE GENOMIC DNA]</scope>
    <source>
        <strain evidence="7">JCM 16114</strain>
    </source>
</reference>
<name>A0ABP5P6G7_9ACTN</name>
<organism evidence="6 7">
    <name type="scientific">Nonomuraea monospora</name>
    <dbReference type="NCBI Taxonomy" id="568818"/>
    <lineage>
        <taxon>Bacteria</taxon>
        <taxon>Bacillati</taxon>
        <taxon>Actinomycetota</taxon>
        <taxon>Actinomycetes</taxon>
        <taxon>Streptosporangiales</taxon>
        <taxon>Streptosporangiaceae</taxon>
        <taxon>Nonomuraea</taxon>
    </lineage>
</organism>
<dbReference type="RefSeq" id="WP_344474466.1">
    <property type="nucleotide sequence ID" value="NZ_BAAAQX010000006.1"/>
</dbReference>
<feature type="domain" description="HTH gntR-type" evidence="5">
    <location>
        <begin position="22"/>
        <end position="89"/>
    </location>
</feature>
<dbReference type="InterPro" id="IPR036388">
    <property type="entry name" value="WH-like_DNA-bd_sf"/>
</dbReference>
<dbReference type="SUPFAM" id="SSF46785">
    <property type="entry name" value="Winged helix' DNA-binding domain"/>
    <property type="match status" value="1"/>
</dbReference>
<keyword evidence="7" id="KW-1185">Reference proteome</keyword>
<dbReference type="SMART" id="SM00345">
    <property type="entry name" value="HTH_GNTR"/>
    <property type="match status" value="1"/>
</dbReference>
<dbReference type="Pfam" id="PF00392">
    <property type="entry name" value="GntR"/>
    <property type="match status" value="1"/>
</dbReference>
<dbReference type="InterPro" id="IPR008920">
    <property type="entry name" value="TF_FadR/GntR_C"/>
</dbReference>
<evidence type="ECO:0000256" key="4">
    <source>
        <dbReference type="SAM" id="MobiDB-lite"/>
    </source>
</evidence>
<evidence type="ECO:0000256" key="1">
    <source>
        <dbReference type="ARBA" id="ARBA00023015"/>
    </source>
</evidence>
<evidence type="ECO:0000256" key="3">
    <source>
        <dbReference type="ARBA" id="ARBA00023163"/>
    </source>
</evidence>
<comment type="caution">
    <text evidence="6">The sequence shown here is derived from an EMBL/GenBank/DDBJ whole genome shotgun (WGS) entry which is preliminary data.</text>
</comment>
<dbReference type="PANTHER" id="PTHR43537">
    <property type="entry name" value="TRANSCRIPTIONAL REGULATOR, GNTR FAMILY"/>
    <property type="match status" value="1"/>
</dbReference>
<proteinExistence type="predicted"/>
<dbReference type="PANTHER" id="PTHR43537:SF5">
    <property type="entry name" value="UXU OPERON TRANSCRIPTIONAL REGULATOR"/>
    <property type="match status" value="1"/>
</dbReference>
<dbReference type="EMBL" id="BAAAQX010000006">
    <property type="protein sequence ID" value="GAA2207355.1"/>
    <property type="molecule type" value="Genomic_DNA"/>
</dbReference>